<evidence type="ECO:0000256" key="7">
    <source>
        <dbReference type="ARBA" id="ARBA00031257"/>
    </source>
</evidence>
<gene>
    <name evidence="8" type="primary">MED4</name>
    <name evidence="9" type="ORF">OBBRIDRAFT_733869</name>
</gene>
<dbReference type="EMBL" id="KV722445">
    <property type="protein sequence ID" value="OCH88716.1"/>
    <property type="molecule type" value="Genomic_DNA"/>
</dbReference>
<reference evidence="9 10" key="1">
    <citation type="submission" date="2016-07" db="EMBL/GenBank/DDBJ databases">
        <title>Draft genome of the white-rot fungus Obba rivulosa 3A-2.</title>
        <authorList>
            <consortium name="DOE Joint Genome Institute"/>
            <person name="Miettinen O."/>
            <person name="Riley R."/>
            <person name="Acob R."/>
            <person name="Barry K."/>
            <person name="Cullen D."/>
            <person name="De Vries R."/>
            <person name="Hainaut M."/>
            <person name="Hatakka A."/>
            <person name="Henrissat B."/>
            <person name="Hilden K."/>
            <person name="Kuo R."/>
            <person name="Labutti K."/>
            <person name="Lipzen A."/>
            <person name="Makela M.R."/>
            <person name="Sandor L."/>
            <person name="Spatafora J.W."/>
            <person name="Grigoriev I.V."/>
            <person name="Hibbett D.S."/>
        </authorList>
    </citation>
    <scope>NUCLEOTIDE SEQUENCE [LARGE SCALE GENOMIC DNA]</scope>
    <source>
        <strain evidence="9 10">3A-2</strain>
    </source>
</reference>
<evidence type="ECO:0000256" key="5">
    <source>
        <dbReference type="ARBA" id="ARBA00023163"/>
    </source>
</evidence>
<organism evidence="9 10">
    <name type="scientific">Obba rivulosa</name>
    <dbReference type="NCBI Taxonomy" id="1052685"/>
    <lineage>
        <taxon>Eukaryota</taxon>
        <taxon>Fungi</taxon>
        <taxon>Dikarya</taxon>
        <taxon>Basidiomycota</taxon>
        <taxon>Agaricomycotina</taxon>
        <taxon>Agaricomycetes</taxon>
        <taxon>Polyporales</taxon>
        <taxon>Gelatoporiaceae</taxon>
        <taxon>Obba</taxon>
    </lineage>
</organism>
<evidence type="ECO:0000256" key="2">
    <source>
        <dbReference type="ARBA" id="ARBA00009626"/>
    </source>
</evidence>
<keyword evidence="8" id="KW-0010">Activator</keyword>
<keyword evidence="5 8" id="KW-0804">Transcription</keyword>
<dbReference type="InterPro" id="IPR019258">
    <property type="entry name" value="Mediator_Med4"/>
</dbReference>
<comment type="subunit">
    <text evidence="8">Component of the Mediator complex.</text>
</comment>
<dbReference type="AlphaFoldDB" id="A0A8E2AQE2"/>
<dbReference type="Proteomes" id="UP000250043">
    <property type="component" value="Unassembled WGS sequence"/>
</dbReference>
<evidence type="ECO:0000256" key="8">
    <source>
        <dbReference type="RuleBase" id="RU364141"/>
    </source>
</evidence>
<protein>
    <recommendedName>
        <fullName evidence="3 8">Mediator of RNA polymerase II transcription subunit 4</fullName>
    </recommendedName>
    <alternativeName>
        <fullName evidence="7 8">Mediator complex subunit 4</fullName>
    </alternativeName>
</protein>
<proteinExistence type="inferred from homology"/>
<keyword evidence="4 8" id="KW-0805">Transcription regulation</keyword>
<keyword evidence="10" id="KW-1185">Reference proteome</keyword>
<evidence type="ECO:0000313" key="10">
    <source>
        <dbReference type="Proteomes" id="UP000250043"/>
    </source>
</evidence>
<dbReference type="GO" id="GO:0006357">
    <property type="term" value="P:regulation of transcription by RNA polymerase II"/>
    <property type="evidence" value="ECO:0007669"/>
    <property type="project" value="InterPro"/>
</dbReference>
<evidence type="ECO:0000313" key="9">
    <source>
        <dbReference type="EMBL" id="OCH88716.1"/>
    </source>
</evidence>
<evidence type="ECO:0000256" key="3">
    <source>
        <dbReference type="ARBA" id="ARBA00020629"/>
    </source>
</evidence>
<dbReference type="GO" id="GO:0003712">
    <property type="term" value="F:transcription coregulator activity"/>
    <property type="evidence" value="ECO:0007669"/>
    <property type="project" value="InterPro"/>
</dbReference>
<keyword evidence="6 8" id="KW-0539">Nucleus</keyword>
<dbReference type="GO" id="GO:0016592">
    <property type="term" value="C:mediator complex"/>
    <property type="evidence" value="ECO:0007669"/>
    <property type="project" value="InterPro"/>
</dbReference>
<comment type="similarity">
    <text evidence="2 8">Belongs to the Mediator complex subunit 4 family.</text>
</comment>
<evidence type="ECO:0000256" key="6">
    <source>
        <dbReference type="ARBA" id="ARBA00023242"/>
    </source>
</evidence>
<comment type="subcellular location">
    <subcellularLocation>
        <location evidence="1 8">Nucleus</location>
    </subcellularLocation>
</comment>
<accession>A0A8E2AQE2</accession>
<comment type="function">
    <text evidence="8">Component of the Mediator complex, a coactivator involved in the regulated transcription of nearly all RNA polymerase II-dependent genes. Mediator functions as a bridge to convey information from gene-specific regulatory proteins to the basal RNA polymerase II transcription machinery. Mediator is recruited to promoters by direct interactions with regulatory proteins and serves as a scaffold for the assembly of a functional preinitiation complex with RNA polymerase II and the general transcription factors.</text>
</comment>
<dbReference type="Pfam" id="PF10018">
    <property type="entry name" value="Med4"/>
    <property type="match status" value="1"/>
</dbReference>
<evidence type="ECO:0000256" key="1">
    <source>
        <dbReference type="ARBA" id="ARBA00004123"/>
    </source>
</evidence>
<dbReference type="OrthoDB" id="1929813at2759"/>
<evidence type="ECO:0000256" key="4">
    <source>
        <dbReference type="ARBA" id="ARBA00023015"/>
    </source>
</evidence>
<sequence>MISFLAEIVQEGEDCIKATREANDAVMPHPELLAYAQSLSAFTSAPQNMPDLSPPELSPQPLFFPPFPNEEKVRRGHLNDEALLGVLGETHSKGKYKIPPTVSPRPIEVPPHMAGPGVNPYRADRPPQSHFFDLDLDLSPNL</sequence>
<name>A0A8E2AQE2_9APHY</name>